<organism evidence="1 2">
    <name type="scientific">Ruegeria alba</name>
    <dbReference type="NCBI Taxonomy" id="2916756"/>
    <lineage>
        <taxon>Bacteria</taxon>
        <taxon>Pseudomonadati</taxon>
        <taxon>Pseudomonadota</taxon>
        <taxon>Alphaproteobacteria</taxon>
        <taxon>Rhodobacterales</taxon>
        <taxon>Roseobacteraceae</taxon>
        <taxon>Ruegeria</taxon>
    </lineage>
</organism>
<comment type="caution">
    <text evidence="1">The sequence shown here is derived from an EMBL/GenBank/DDBJ whole genome shotgun (WGS) entry which is preliminary data.</text>
</comment>
<sequence>MDKADFPFRYALSVQGVLLGSLDVTTTGALSENQFDWLDDLLECQASRHKSVVLFSHLPLWLLPKSGVMT</sequence>
<keyword evidence="2" id="KW-1185">Reference proteome</keyword>
<gene>
    <name evidence="1" type="ORF">MB818_11045</name>
</gene>
<dbReference type="Proteomes" id="UP001165279">
    <property type="component" value="Unassembled WGS sequence"/>
</dbReference>
<name>A0ABS9NWY0_9RHOB</name>
<dbReference type="Gene3D" id="3.60.21.10">
    <property type="match status" value="1"/>
</dbReference>
<protein>
    <submittedName>
        <fullName evidence="1">Uncharacterized protein</fullName>
    </submittedName>
</protein>
<dbReference type="SUPFAM" id="SSF56300">
    <property type="entry name" value="Metallo-dependent phosphatases"/>
    <property type="match status" value="1"/>
</dbReference>
<evidence type="ECO:0000313" key="2">
    <source>
        <dbReference type="Proteomes" id="UP001165279"/>
    </source>
</evidence>
<reference evidence="1" key="1">
    <citation type="submission" date="2022-02" db="EMBL/GenBank/DDBJ databases">
        <title>The genome sequence of Ruegeria sp. 1NDH52C.</title>
        <authorList>
            <person name="Du J."/>
        </authorList>
    </citation>
    <scope>NUCLEOTIDE SEQUENCE</scope>
    <source>
        <strain evidence="1">1NDH52C</strain>
    </source>
</reference>
<dbReference type="EMBL" id="JAKOEM010000008">
    <property type="protein sequence ID" value="MCG6558740.1"/>
    <property type="molecule type" value="Genomic_DNA"/>
</dbReference>
<dbReference type="InterPro" id="IPR029052">
    <property type="entry name" value="Metallo-depent_PP-like"/>
</dbReference>
<accession>A0ABS9NWY0</accession>
<dbReference type="RefSeq" id="WP_234139679.1">
    <property type="nucleotide sequence ID" value="NZ_JAKOEM010000008.1"/>
</dbReference>
<proteinExistence type="predicted"/>
<evidence type="ECO:0000313" key="1">
    <source>
        <dbReference type="EMBL" id="MCG6558740.1"/>
    </source>
</evidence>